<proteinExistence type="predicted"/>
<protein>
    <recommendedName>
        <fullName evidence="1">DUF7000 domain-containing protein</fullName>
    </recommendedName>
</protein>
<comment type="caution">
    <text evidence="2">The sequence shown here is derived from an EMBL/GenBank/DDBJ whole genome shotgun (WGS) entry which is preliminary data.</text>
</comment>
<reference evidence="2" key="2">
    <citation type="submission" date="2021-04" db="EMBL/GenBank/DDBJ databases">
        <authorList>
            <person name="Gilroy R."/>
        </authorList>
    </citation>
    <scope>NUCLEOTIDE SEQUENCE</scope>
    <source>
        <strain evidence="2">CHK172-16539</strain>
    </source>
</reference>
<evidence type="ECO:0000313" key="2">
    <source>
        <dbReference type="EMBL" id="HIZ53254.1"/>
    </source>
</evidence>
<reference evidence="2" key="1">
    <citation type="journal article" date="2021" name="PeerJ">
        <title>Extensive microbial diversity within the chicken gut microbiome revealed by metagenomics and culture.</title>
        <authorList>
            <person name="Gilroy R."/>
            <person name="Ravi A."/>
            <person name="Getino M."/>
            <person name="Pursley I."/>
            <person name="Horton D.L."/>
            <person name="Alikhan N.F."/>
            <person name="Baker D."/>
            <person name="Gharbi K."/>
            <person name="Hall N."/>
            <person name="Watson M."/>
            <person name="Adriaenssens E.M."/>
            <person name="Foster-Nyarko E."/>
            <person name="Jarju S."/>
            <person name="Secka A."/>
            <person name="Antonio M."/>
            <person name="Oren A."/>
            <person name="Chaudhuri R.R."/>
            <person name="La Ragione R."/>
            <person name="Hildebrand F."/>
            <person name="Pallen M.J."/>
        </authorList>
    </citation>
    <scope>NUCLEOTIDE SEQUENCE</scope>
    <source>
        <strain evidence="2">CHK172-16539</strain>
    </source>
</reference>
<organism evidence="2 3">
    <name type="scientific">Candidatus Enterococcus avicola</name>
    <dbReference type="NCBI Taxonomy" id="2838561"/>
    <lineage>
        <taxon>Bacteria</taxon>
        <taxon>Bacillati</taxon>
        <taxon>Bacillota</taxon>
        <taxon>Bacilli</taxon>
        <taxon>Lactobacillales</taxon>
        <taxon>Enterococcaceae</taxon>
        <taxon>Enterococcus</taxon>
    </lineage>
</organism>
<evidence type="ECO:0000313" key="3">
    <source>
        <dbReference type="Proteomes" id="UP000824063"/>
    </source>
</evidence>
<dbReference type="Pfam" id="PF22526">
    <property type="entry name" value="DUF7000"/>
    <property type="match status" value="1"/>
</dbReference>
<accession>A0A9D2F677</accession>
<gene>
    <name evidence="2" type="ORF">IAA20_04870</name>
</gene>
<name>A0A9D2F677_9ENTE</name>
<dbReference type="AlphaFoldDB" id="A0A9D2F677"/>
<dbReference type="InterPro" id="IPR054269">
    <property type="entry name" value="DUF7000"/>
</dbReference>
<feature type="domain" description="DUF7000" evidence="1">
    <location>
        <begin position="7"/>
        <end position="147"/>
    </location>
</feature>
<sequence>MRCNRHKAIEVYRQSVFEGSLICTTNELLLRFVAKLRSDLPKKTAQYRVGNLSPGYMDYTYFAFYDEYLRSQQLRFGIVLNHHQMQFELWLMAQNTERQDFYWEKLKEPEWNREKVAMPRYTVLDTVIEANPYFSDLDKLADSILEKYY</sequence>
<evidence type="ECO:0000259" key="1">
    <source>
        <dbReference type="Pfam" id="PF22526"/>
    </source>
</evidence>
<dbReference type="Proteomes" id="UP000824063">
    <property type="component" value="Unassembled WGS sequence"/>
</dbReference>
<dbReference type="EMBL" id="DXBN01000108">
    <property type="protein sequence ID" value="HIZ53254.1"/>
    <property type="molecule type" value="Genomic_DNA"/>
</dbReference>